<reference evidence="2" key="1">
    <citation type="submission" date="2009-02" db="EMBL/GenBank/DDBJ databases">
        <authorList>
            <person name="Fulton L."/>
            <person name="Clifton S."/>
            <person name="Fulton B."/>
            <person name="Xu J."/>
            <person name="Minx P."/>
            <person name="Pepin K.H."/>
            <person name="Johnson M."/>
            <person name="Bhonagiri V."/>
            <person name="Nash W.E."/>
            <person name="Mardis E.R."/>
            <person name="Wilson R.K."/>
        </authorList>
    </citation>
    <scope>NUCLEOTIDE SEQUENCE [LARGE SCALE GENOMIC DNA]</scope>
    <source>
        <strain evidence="2">DSM 15053</strain>
    </source>
</reference>
<dbReference type="InterPro" id="IPR058739">
    <property type="entry name" value="NicX"/>
</dbReference>
<keyword evidence="1" id="KW-0479">Metal-binding</keyword>
<dbReference type="PANTHER" id="PTHR34448">
    <property type="entry name" value="AMINOPEPTIDASE"/>
    <property type="match status" value="1"/>
</dbReference>
<name>C0C284_9FIRM</name>
<dbReference type="InterPro" id="IPR052170">
    <property type="entry name" value="M29_Exopeptidase"/>
</dbReference>
<dbReference type="OrthoDB" id="9803993at2"/>
<comment type="caution">
    <text evidence="2">The sequence shown here is derived from an EMBL/GenBank/DDBJ whole genome shotgun (WGS) entry which is preliminary data.</text>
</comment>
<dbReference type="SUPFAM" id="SSF144052">
    <property type="entry name" value="Thermophilic metalloprotease-like"/>
    <property type="match status" value="1"/>
</dbReference>
<evidence type="ECO:0000313" key="3">
    <source>
        <dbReference type="Proteomes" id="UP000004893"/>
    </source>
</evidence>
<reference evidence="2" key="2">
    <citation type="submission" date="2013-06" db="EMBL/GenBank/DDBJ databases">
        <title>Draft genome sequence of Clostridium hylemonae (DSM 15053).</title>
        <authorList>
            <person name="Sudarsanam P."/>
            <person name="Ley R."/>
            <person name="Guruge J."/>
            <person name="Turnbaugh P.J."/>
            <person name="Mahowald M."/>
            <person name="Liep D."/>
            <person name="Gordon J."/>
        </authorList>
    </citation>
    <scope>NUCLEOTIDE SEQUENCE</scope>
    <source>
        <strain evidence="2">DSM 15053</strain>
    </source>
</reference>
<organism evidence="2 3">
    <name type="scientific">[Clostridium] hylemonae DSM 15053</name>
    <dbReference type="NCBI Taxonomy" id="553973"/>
    <lineage>
        <taxon>Bacteria</taxon>
        <taxon>Bacillati</taxon>
        <taxon>Bacillota</taxon>
        <taxon>Clostridia</taxon>
        <taxon>Lachnospirales</taxon>
        <taxon>Lachnospiraceae</taxon>
    </lineage>
</organism>
<protein>
    <recommendedName>
        <fullName evidence="4">Leucyl aminopeptidase (Aminopeptidase T)</fullName>
    </recommendedName>
</protein>
<dbReference type="Pfam" id="PF26233">
    <property type="entry name" value="NicX"/>
    <property type="match status" value="1"/>
</dbReference>
<sequence length="349" mass="37493">MIGRELQFAAEVLINDLLKTQKGEIVAITGDTASDMSVIETVGRAAAMAGAKPLIALIPTPSGVSLAADKDIQVEGLSGLLAHADIWIELNVKWLLYSTPFYRAKKANPSLRHMCLTGTTADTLIRCVGNVNYPAMRRFTVILRDKIAGAKQVRMVSQMGDVLSFENVQERPISCKLGDASVPGTHLFMGQIGWTPDIESVNGVICLDGSVAPDIGIITTPVKIRVEHGCIQSIDGGEEAKKYEAWLKGFAHPQMLRVSHAGIGFHPGAGVIGDILLDQRVWGSTTWGFGSIGAGMLPPEGVYAPSHSDAVSLNTDIYLDEKPLWLHGTLIDEELKELAGRLTCTQGKV</sequence>
<evidence type="ECO:0000256" key="1">
    <source>
        <dbReference type="ARBA" id="ARBA00022723"/>
    </source>
</evidence>
<evidence type="ECO:0008006" key="4">
    <source>
        <dbReference type="Google" id="ProtNLM"/>
    </source>
</evidence>
<dbReference type="RefSeq" id="WP_006443087.1">
    <property type="nucleotide sequence ID" value="NZ_CP036524.1"/>
</dbReference>
<keyword evidence="3" id="KW-1185">Reference proteome</keyword>
<accession>C0C284</accession>
<gene>
    <name evidence="2" type="ORF">CLOHYLEM_05743</name>
</gene>
<dbReference type="HOGENOM" id="CLU_062630_0_0_9"/>
<dbReference type="AlphaFoldDB" id="C0C284"/>
<dbReference type="PANTHER" id="PTHR34448:SF1">
    <property type="entry name" value="BLL6088 PROTEIN"/>
    <property type="match status" value="1"/>
</dbReference>
<evidence type="ECO:0000313" key="2">
    <source>
        <dbReference type="EMBL" id="EEG73738.1"/>
    </source>
</evidence>
<dbReference type="EMBL" id="ABYI02000022">
    <property type="protein sequence ID" value="EEG73738.1"/>
    <property type="molecule type" value="Genomic_DNA"/>
</dbReference>
<proteinExistence type="predicted"/>
<dbReference type="eggNOG" id="COG2309">
    <property type="taxonomic scope" value="Bacteria"/>
</dbReference>
<dbReference type="GO" id="GO:0046872">
    <property type="term" value="F:metal ion binding"/>
    <property type="evidence" value="ECO:0007669"/>
    <property type="project" value="UniProtKB-KW"/>
</dbReference>
<dbReference type="STRING" id="553973.CLOHYLEM_05743"/>
<dbReference type="Proteomes" id="UP000004893">
    <property type="component" value="Unassembled WGS sequence"/>
</dbReference>